<name>A0A1J9PQI7_9EURO</name>
<comment type="caution">
    <text evidence="2">The sequence shown here is derived from an EMBL/GenBank/DDBJ whole genome shotgun (WGS) entry which is preliminary data.</text>
</comment>
<keyword evidence="1" id="KW-0732">Signal</keyword>
<feature type="chain" id="PRO_5012114307" evidence="1">
    <location>
        <begin position="28"/>
        <end position="163"/>
    </location>
</feature>
<evidence type="ECO:0000313" key="2">
    <source>
        <dbReference type="EMBL" id="OJD10107.1"/>
    </source>
</evidence>
<sequence>MIQLRTSSILKLFKTLSLLLLTTIAQADAPWDWCGVTSLNNECIVGGSEGALSCAADPDCLDKAGNQSAEVHCSDNFFTLGSCWTYTDSAHNPELMSQARRGHWDWCATSFTLFSVNMMESVKGNRIVWHEIMGIGEKLDVELYSGHEVAGPISRLNTLKRKA</sequence>
<gene>
    <name evidence="2" type="ORF">AJ78_08747</name>
</gene>
<organism evidence="2 3">
    <name type="scientific">Emergomyces pasteurianus Ep9510</name>
    <dbReference type="NCBI Taxonomy" id="1447872"/>
    <lineage>
        <taxon>Eukaryota</taxon>
        <taxon>Fungi</taxon>
        <taxon>Dikarya</taxon>
        <taxon>Ascomycota</taxon>
        <taxon>Pezizomycotina</taxon>
        <taxon>Eurotiomycetes</taxon>
        <taxon>Eurotiomycetidae</taxon>
        <taxon>Onygenales</taxon>
        <taxon>Ajellomycetaceae</taxon>
        <taxon>Emergomyces</taxon>
    </lineage>
</organism>
<protein>
    <submittedName>
        <fullName evidence="2">Uncharacterized protein</fullName>
    </submittedName>
</protein>
<dbReference type="VEuPathDB" id="FungiDB:AJ78_08747"/>
<dbReference type="AlphaFoldDB" id="A0A1J9PQI7"/>
<dbReference type="EMBL" id="LGRN01000936">
    <property type="protein sequence ID" value="OJD10107.1"/>
    <property type="molecule type" value="Genomic_DNA"/>
</dbReference>
<feature type="signal peptide" evidence="1">
    <location>
        <begin position="1"/>
        <end position="27"/>
    </location>
</feature>
<evidence type="ECO:0000256" key="1">
    <source>
        <dbReference type="SAM" id="SignalP"/>
    </source>
</evidence>
<reference evidence="2 3" key="1">
    <citation type="submission" date="2015-07" db="EMBL/GenBank/DDBJ databases">
        <title>Emmonsia species relationships and genome sequence.</title>
        <authorList>
            <consortium name="The Broad Institute Genomics Platform"/>
            <person name="Cuomo C.A."/>
            <person name="Munoz J.F."/>
            <person name="Imamovic A."/>
            <person name="Priest M.E."/>
            <person name="Young S."/>
            <person name="Clay O.K."/>
            <person name="McEwen J.G."/>
        </authorList>
    </citation>
    <scope>NUCLEOTIDE SEQUENCE [LARGE SCALE GENOMIC DNA]</scope>
    <source>
        <strain evidence="2 3">UAMH 9510</strain>
    </source>
</reference>
<keyword evidence="3" id="KW-1185">Reference proteome</keyword>
<evidence type="ECO:0000313" key="3">
    <source>
        <dbReference type="Proteomes" id="UP000182235"/>
    </source>
</evidence>
<proteinExistence type="predicted"/>
<accession>A0A1J9PQI7</accession>
<dbReference type="Proteomes" id="UP000182235">
    <property type="component" value="Unassembled WGS sequence"/>
</dbReference>